<evidence type="ECO:0000313" key="1">
    <source>
        <dbReference type="EMBL" id="KDR77072.1"/>
    </source>
</evidence>
<gene>
    <name evidence="1" type="ORF">GALMADRAFT_139097</name>
</gene>
<reference evidence="2" key="1">
    <citation type="journal article" date="2014" name="Proc. Natl. Acad. Sci. U.S.A.">
        <title>Extensive sampling of basidiomycete genomes demonstrates inadequacy of the white-rot/brown-rot paradigm for wood decay fungi.</title>
        <authorList>
            <person name="Riley R."/>
            <person name="Salamov A.A."/>
            <person name="Brown D.W."/>
            <person name="Nagy L.G."/>
            <person name="Floudas D."/>
            <person name="Held B.W."/>
            <person name="Levasseur A."/>
            <person name="Lombard V."/>
            <person name="Morin E."/>
            <person name="Otillar R."/>
            <person name="Lindquist E.A."/>
            <person name="Sun H."/>
            <person name="LaButti K.M."/>
            <person name="Schmutz J."/>
            <person name="Jabbour D."/>
            <person name="Luo H."/>
            <person name="Baker S.E."/>
            <person name="Pisabarro A.G."/>
            <person name="Walton J.D."/>
            <person name="Blanchette R.A."/>
            <person name="Henrissat B."/>
            <person name="Martin F."/>
            <person name="Cullen D."/>
            <person name="Hibbett D.S."/>
            <person name="Grigoriev I.V."/>
        </authorList>
    </citation>
    <scope>NUCLEOTIDE SEQUENCE [LARGE SCALE GENOMIC DNA]</scope>
    <source>
        <strain evidence="2">CBS 339.88</strain>
    </source>
</reference>
<dbReference type="EMBL" id="KL142377">
    <property type="protein sequence ID" value="KDR77072.1"/>
    <property type="molecule type" value="Genomic_DNA"/>
</dbReference>
<evidence type="ECO:0000313" key="2">
    <source>
        <dbReference type="Proteomes" id="UP000027222"/>
    </source>
</evidence>
<dbReference type="HOGENOM" id="CLU_1390320_0_0_1"/>
<organism evidence="1 2">
    <name type="scientific">Galerina marginata (strain CBS 339.88)</name>
    <dbReference type="NCBI Taxonomy" id="685588"/>
    <lineage>
        <taxon>Eukaryota</taxon>
        <taxon>Fungi</taxon>
        <taxon>Dikarya</taxon>
        <taxon>Basidiomycota</taxon>
        <taxon>Agaricomycotina</taxon>
        <taxon>Agaricomycetes</taxon>
        <taxon>Agaricomycetidae</taxon>
        <taxon>Agaricales</taxon>
        <taxon>Agaricineae</taxon>
        <taxon>Strophariaceae</taxon>
        <taxon>Galerina</taxon>
    </lineage>
</organism>
<sequence>MESPHDLIPHVVASSDADNRRRTVAFPVQTTLRIFMPALSRPGAFSPSSFTSRLSRPFLHPGSQLRACSTGGRVYVYNKEIKATSTSYVYLGRQSFFRCAVMIHLGIRPRMPSSLHINVPFKLVIQQPAMFCATPKAYLVAPTKHCSSTRDNQQHRPSSSTTPALYIPASRAIDIDALSYSSCIHWRSASGIDAGN</sequence>
<keyword evidence="2" id="KW-1185">Reference proteome</keyword>
<dbReference type="AlphaFoldDB" id="A0A067T419"/>
<proteinExistence type="predicted"/>
<dbReference type="Proteomes" id="UP000027222">
    <property type="component" value="Unassembled WGS sequence"/>
</dbReference>
<protein>
    <submittedName>
        <fullName evidence="1">Uncharacterized protein</fullName>
    </submittedName>
</protein>
<accession>A0A067T419</accession>
<name>A0A067T419_GALM3</name>